<dbReference type="AlphaFoldDB" id="A0A8T0S2R2"/>
<name>A0A8T0S2R2_PANVG</name>
<comment type="caution">
    <text evidence="2">The sequence shown here is derived from an EMBL/GenBank/DDBJ whole genome shotgun (WGS) entry which is preliminary data.</text>
</comment>
<organism evidence="2 3">
    <name type="scientific">Panicum virgatum</name>
    <name type="common">Blackwell switchgrass</name>
    <dbReference type="NCBI Taxonomy" id="38727"/>
    <lineage>
        <taxon>Eukaryota</taxon>
        <taxon>Viridiplantae</taxon>
        <taxon>Streptophyta</taxon>
        <taxon>Embryophyta</taxon>
        <taxon>Tracheophyta</taxon>
        <taxon>Spermatophyta</taxon>
        <taxon>Magnoliopsida</taxon>
        <taxon>Liliopsida</taxon>
        <taxon>Poales</taxon>
        <taxon>Poaceae</taxon>
        <taxon>PACMAD clade</taxon>
        <taxon>Panicoideae</taxon>
        <taxon>Panicodae</taxon>
        <taxon>Paniceae</taxon>
        <taxon>Panicinae</taxon>
        <taxon>Panicum</taxon>
        <taxon>Panicum sect. Hiantes</taxon>
    </lineage>
</organism>
<reference evidence="2" key="1">
    <citation type="submission" date="2020-05" db="EMBL/GenBank/DDBJ databases">
        <title>WGS assembly of Panicum virgatum.</title>
        <authorList>
            <person name="Lovell J.T."/>
            <person name="Jenkins J."/>
            <person name="Shu S."/>
            <person name="Juenger T.E."/>
            <person name="Schmutz J."/>
        </authorList>
    </citation>
    <scope>NUCLEOTIDE SEQUENCE</scope>
    <source>
        <strain evidence="2">AP13</strain>
    </source>
</reference>
<feature type="compositionally biased region" description="Pro residues" evidence="1">
    <location>
        <begin position="54"/>
        <end position="72"/>
    </location>
</feature>
<dbReference type="EMBL" id="CM029046">
    <property type="protein sequence ID" value="KAG2591348.1"/>
    <property type="molecule type" value="Genomic_DNA"/>
</dbReference>
<evidence type="ECO:0000313" key="3">
    <source>
        <dbReference type="Proteomes" id="UP000823388"/>
    </source>
</evidence>
<keyword evidence="3" id="KW-1185">Reference proteome</keyword>
<feature type="region of interest" description="Disordered" evidence="1">
    <location>
        <begin position="27"/>
        <end position="77"/>
    </location>
</feature>
<protein>
    <submittedName>
        <fullName evidence="2">Uncharacterized protein</fullName>
    </submittedName>
</protein>
<dbReference type="Proteomes" id="UP000823388">
    <property type="component" value="Chromosome 5N"/>
</dbReference>
<accession>A0A8T0S2R2</accession>
<sequence length="168" mass="18247">MAPHVEIEPGLQFPGLWKPIRGGSPSRFPWGRCAPPPESGRRFPGRGGLRLPSQAPPSPPPPEQAPPTPAPPESRRRRLHLLNGAAPLPSRPVCAALHLLPGISPVSSLSSAAVCLPTQCRRLPPHPALLVRLPVQPPRHHRPSSAQIRFLRRGQMSDLHCCSSIFRV</sequence>
<gene>
    <name evidence="2" type="ORF">PVAP13_5NG475800</name>
</gene>
<evidence type="ECO:0000313" key="2">
    <source>
        <dbReference type="EMBL" id="KAG2591348.1"/>
    </source>
</evidence>
<evidence type="ECO:0000256" key="1">
    <source>
        <dbReference type="SAM" id="MobiDB-lite"/>
    </source>
</evidence>
<proteinExistence type="predicted"/>